<evidence type="ECO:0000313" key="2">
    <source>
        <dbReference type="Proteomes" id="UP001054945"/>
    </source>
</evidence>
<sequence>MSDAIADASLSAVGDSGDWSMANQVVGHQATVGGVARETNKKEKRECLGAIVRTHFFAVTVTSEFSAFPDSHWLPPLDIPPLPSETFIHELRCVKVGQEVKVGKVSGK</sequence>
<evidence type="ECO:0000313" key="1">
    <source>
        <dbReference type="EMBL" id="GIY75974.1"/>
    </source>
</evidence>
<dbReference type="EMBL" id="BPLR01015423">
    <property type="protein sequence ID" value="GIY75974.1"/>
    <property type="molecule type" value="Genomic_DNA"/>
</dbReference>
<dbReference type="Proteomes" id="UP001054945">
    <property type="component" value="Unassembled WGS sequence"/>
</dbReference>
<name>A0AAV4W233_CAEEX</name>
<protein>
    <submittedName>
        <fullName evidence="1">Uncharacterized protein</fullName>
    </submittedName>
</protein>
<gene>
    <name evidence="1" type="ORF">CEXT_44401</name>
</gene>
<keyword evidence="2" id="KW-1185">Reference proteome</keyword>
<accession>A0AAV4W233</accession>
<comment type="caution">
    <text evidence="1">The sequence shown here is derived from an EMBL/GenBank/DDBJ whole genome shotgun (WGS) entry which is preliminary data.</text>
</comment>
<reference evidence="1 2" key="1">
    <citation type="submission" date="2021-06" db="EMBL/GenBank/DDBJ databases">
        <title>Caerostris extrusa draft genome.</title>
        <authorList>
            <person name="Kono N."/>
            <person name="Arakawa K."/>
        </authorList>
    </citation>
    <scope>NUCLEOTIDE SEQUENCE [LARGE SCALE GENOMIC DNA]</scope>
</reference>
<dbReference type="AlphaFoldDB" id="A0AAV4W233"/>
<organism evidence="1 2">
    <name type="scientific">Caerostris extrusa</name>
    <name type="common">Bark spider</name>
    <name type="synonym">Caerostris bankana</name>
    <dbReference type="NCBI Taxonomy" id="172846"/>
    <lineage>
        <taxon>Eukaryota</taxon>
        <taxon>Metazoa</taxon>
        <taxon>Ecdysozoa</taxon>
        <taxon>Arthropoda</taxon>
        <taxon>Chelicerata</taxon>
        <taxon>Arachnida</taxon>
        <taxon>Araneae</taxon>
        <taxon>Araneomorphae</taxon>
        <taxon>Entelegynae</taxon>
        <taxon>Araneoidea</taxon>
        <taxon>Araneidae</taxon>
        <taxon>Caerostris</taxon>
    </lineage>
</organism>
<proteinExistence type="predicted"/>